<evidence type="ECO:0000259" key="1">
    <source>
        <dbReference type="Pfam" id="PF01636"/>
    </source>
</evidence>
<accession>A4BB27</accession>
<gene>
    <name evidence="2" type="ORF">MED297_11510</name>
</gene>
<dbReference type="Proteomes" id="UP000005953">
    <property type="component" value="Unassembled WGS sequence"/>
</dbReference>
<organism evidence="2 3">
    <name type="scientific">Reinekea blandensis MED297</name>
    <dbReference type="NCBI Taxonomy" id="314283"/>
    <lineage>
        <taxon>Bacteria</taxon>
        <taxon>Pseudomonadati</taxon>
        <taxon>Pseudomonadota</taxon>
        <taxon>Gammaproteobacteria</taxon>
        <taxon>Oceanospirillales</taxon>
        <taxon>Saccharospirillaceae</taxon>
        <taxon>Reinekea</taxon>
    </lineage>
</organism>
<proteinExistence type="predicted"/>
<dbReference type="Gene3D" id="3.90.1200.10">
    <property type="match status" value="1"/>
</dbReference>
<keyword evidence="2" id="KW-0418">Kinase</keyword>
<dbReference type="OrthoDB" id="179763at2"/>
<comment type="caution">
    <text evidence="2">The sequence shown here is derived from an EMBL/GenBank/DDBJ whole genome shotgun (WGS) entry which is preliminary data.</text>
</comment>
<dbReference type="RefSeq" id="WP_008041905.1">
    <property type="nucleotide sequence ID" value="NZ_CH724149.1"/>
</dbReference>
<evidence type="ECO:0000313" key="3">
    <source>
        <dbReference type="Proteomes" id="UP000005953"/>
    </source>
</evidence>
<dbReference type="STRING" id="314283.MED297_11510"/>
<dbReference type="AlphaFoldDB" id="A4BB27"/>
<dbReference type="SUPFAM" id="SSF56112">
    <property type="entry name" value="Protein kinase-like (PK-like)"/>
    <property type="match status" value="1"/>
</dbReference>
<dbReference type="InterPro" id="IPR002575">
    <property type="entry name" value="Aminoglycoside_PTrfase"/>
</dbReference>
<dbReference type="HOGENOM" id="CLU_083624_1_0_6"/>
<sequence length="269" mass="29712">MKLKKIAEGNTAEVFSLEPGKVIKLYHVGYPADEAIKEAEKCEVAFKQGLPTPRVIDLTTMDGRQGIVFDECSGPTMEARLRDHPTDIDLMAKTFAQLHHQIHDCSGMGLPTTQERTGMKISHAQILDEKTRSALQAELSQQPGETHFCHGDFHPGNVLLTEKGPVLIDWVDATMGSPVADVARTLMLIRYSEIPAEPTEALAFNRMKDAFLDAYLAHYTSLRAFPEQAMDRWLPLISAARLSENATGPDQTKAILSLVETSIDRSLNG</sequence>
<feature type="domain" description="Aminoglycoside phosphotransferase" evidence="1">
    <location>
        <begin position="3"/>
        <end position="223"/>
    </location>
</feature>
<reference evidence="2 3" key="1">
    <citation type="submission" date="2006-02" db="EMBL/GenBank/DDBJ databases">
        <authorList>
            <person name="Pinhassi J."/>
            <person name="Pedros-Alio C."/>
            <person name="Ferriera S."/>
            <person name="Johnson J."/>
            <person name="Kravitz S."/>
            <person name="Halpern A."/>
            <person name="Remington K."/>
            <person name="Beeson K."/>
            <person name="Tran B."/>
            <person name="Rogers Y.-H."/>
            <person name="Friedman R."/>
            <person name="Venter J.C."/>
        </authorList>
    </citation>
    <scope>NUCLEOTIDE SEQUENCE [LARGE SCALE GENOMIC DNA]</scope>
    <source>
        <strain evidence="2 3">MED297</strain>
    </source>
</reference>
<dbReference type="EMBL" id="AAOE01000003">
    <property type="protein sequence ID" value="EAR10640.1"/>
    <property type="molecule type" value="Genomic_DNA"/>
</dbReference>
<keyword evidence="2" id="KW-0808">Transferase</keyword>
<dbReference type="Pfam" id="PF01636">
    <property type="entry name" value="APH"/>
    <property type="match status" value="1"/>
</dbReference>
<keyword evidence="3" id="KW-1185">Reference proteome</keyword>
<dbReference type="InterPro" id="IPR011009">
    <property type="entry name" value="Kinase-like_dom_sf"/>
</dbReference>
<dbReference type="GO" id="GO:0016301">
    <property type="term" value="F:kinase activity"/>
    <property type="evidence" value="ECO:0007669"/>
    <property type="project" value="UniProtKB-KW"/>
</dbReference>
<evidence type="ECO:0000313" key="2">
    <source>
        <dbReference type="EMBL" id="EAR10640.1"/>
    </source>
</evidence>
<name>A4BB27_9GAMM</name>
<protein>
    <submittedName>
        <fullName evidence="2">Possible aminoglycoside phosphotransferase (Protein kinase related), diverged</fullName>
    </submittedName>
</protein>